<reference evidence="2 3" key="1">
    <citation type="submission" date="2020-08" db="EMBL/GenBank/DDBJ databases">
        <title>Genomic Encyclopedia of Type Strains, Phase IV (KMG-IV): sequencing the most valuable type-strain genomes for metagenomic binning, comparative biology and taxonomic classification.</title>
        <authorList>
            <person name="Goeker M."/>
        </authorList>
    </citation>
    <scope>NUCLEOTIDE SEQUENCE [LARGE SCALE GENOMIC DNA]</scope>
    <source>
        <strain evidence="2 3">DSM 15743</strain>
    </source>
</reference>
<name>A0A7W6N7J7_9HYPH</name>
<dbReference type="PROSITE" id="PS51257">
    <property type="entry name" value="PROKAR_LIPOPROTEIN"/>
    <property type="match status" value="1"/>
</dbReference>
<dbReference type="AlphaFoldDB" id="A0A7W6N7J7"/>
<gene>
    <name evidence="2" type="ORF">GGR34_001182</name>
</gene>
<feature type="region of interest" description="Disordered" evidence="1">
    <location>
        <begin position="27"/>
        <end position="75"/>
    </location>
</feature>
<keyword evidence="3" id="KW-1185">Reference proteome</keyword>
<sequence>MRIKVTVPIILLSGLVLSGCIASMEPVGVLPRDPVPPPPSIAGDAPRRNAASGKAEAQPQRRGLSVPSRAASPRP</sequence>
<proteinExistence type="predicted"/>
<dbReference type="EMBL" id="JACIDC010000003">
    <property type="protein sequence ID" value="MBB4039540.1"/>
    <property type="molecule type" value="Genomic_DNA"/>
</dbReference>
<evidence type="ECO:0000256" key="1">
    <source>
        <dbReference type="SAM" id="MobiDB-lite"/>
    </source>
</evidence>
<evidence type="ECO:0000313" key="3">
    <source>
        <dbReference type="Proteomes" id="UP000519439"/>
    </source>
</evidence>
<organism evidence="2 3">
    <name type="scientific">Microvirga flocculans</name>
    <dbReference type="NCBI Taxonomy" id="217168"/>
    <lineage>
        <taxon>Bacteria</taxon>
        <taxon>Pseudomonadati</taxon>
        <taxon>Pseudomonadota</taxon>
        <taxon>Alphaproteobacteria</taxon>
        <taxon>Hyphomicrobiales</taxon>
        <taxon>Methylobacteriaceae</taxon>
        <taxon>Microvirga</taxon>
    </lineage>
</organism>
<dbReference type="Proteomes" id="UP000519439">
    <property type="component" value="Unassembled WGS sequence"/>
</dbReference>
<protein>
    <submittedName>
        <fullName evidence="2">Uncharacterized protein</fullName>
    </submittedName>
</protein>
<evidence type="ECO:0000313" key="2">
    <source>
        <dbReference type="EMBL" id="MBB4039540.1"/>
    </source>
</evidence>
<dbReference type="RefSeq" id="WP_027317487.1">
    <property type="nucleotide sequence ID" value="NZ_JACIDC010000003.1"/>
</dbReference>
<comment type="caution">
    <text evidence="2">The sequence shown here is derived from an EMBL/GenBank/DDBJ whole genome shotgun (WGS) entry which is preliminary data.</text>
</comment>
<accession>A0A7W6N7J7</accession>